<dbReference type="Gramene" id="TraesROB_scaffold_065412_01G000100.1">
    <property type="protein sequence ID" value="TraesROB_scaffold_065412_01G000100.1"/>
    <property type="gene ID" value="TraesROB_scaffold_065412_01G000100"/>
</dbReference>
<dbReference type="Gramene" id="TraesRN5B0100498700.1">
    <property type="protein sequence ID" value="TraesRN5B0100498700.1"/>
    <property type="gene ID" value="TraesRN5B0100498700"/>
</dbReference>
<dbReference type="AlphaFoldDB" id="A0A3B6LJR1"/>
<name>A0A3B6LJR1_WHEAT</name>
<evidence type="ECO:0008006" key="3">
    <source>
        <dbReference type="Google" id="ProtNLM"/>
    </source>
</evidence>
<dbReference type="Proteomes" id="UP000019116">
    <property type="component" value="Chromosome 5B"/>
</dbReference>
<dbReference type="Gramene" id="TraesCAD_scaffold_000429_01G000500.1">
    <property type="protein sequence ID" value="TraesCAD_scaffold_000429_01G000500.1"/>
    <property type="gene ID" value="TraesCAD_scaffold_000429_01G000500"/>
</dbReference>
<proteinExistence type="predicted"/>
<keyword evidence="2" id="KW-1185">Reference proteome</keyword>
<dbReference type="PANTHER" id="PTHR33087">
    <property type="entry name" value="OS07G0539200 PROTEIN"/>
    <property type="match status" value="1"/>
</dbReference>
<evidence type="ECO:0000313" key="2">
    <source>
        <dbReference type="Proteomes" id="UP000019116"/>
    </source>
</evidence>
<dbReference type="Gramene" id="TraesCS5B02G184500.1">
    <property type="protein sequence ID" value="TraesCS5B02G184500.1.cds1"/>
    <property type="gene ID" value="TraesCS5B02G184500"/>
</dbReference>
<dbReference type="Gramene" id="TraesWEE_scaffold_173228_01G000100.1">
    <property type="protein sequence ID" value="TraesWEE_scaffold_173228_01G000100.1"/>
    <property type="gene ID" value="TraesWEE_scaffold_173228_01G000100"/>
</dbReference>
<organism evidence="1">
    <name type="scientific">Triticum aestivum</name>
    <name type="common">Wheat</name>
    <dbReference type="NCBI Taxonomy" id="4565"/>
    <lineage>
        <taxon>Eukaryota</taxon>
        <taxon>Viridiplantae</taxon>
        <taxon>Streptophyta</taxon>
        <taxon>Embryophyta</taxon>
        <taxon>Tracheophyta</taxon>
        <taxon>Spermatophyta</taxon>
        <taxon>Magnoliopsida</taxon>
        <taxon>Liliopsida</taxon>
        <taxon>Poales</taxon>
        <taxon>Poaceae</taxon>
        <taxon>BOP clade</taxon>
        <taxon>Pooideae</taxon>
        <taxon>Triticodae</taxon>
        <taxon>Triticeae</taxon>
        <taxon>Triticinae</taxon>
        <taxon>Triticum</taxon>
    </lineage>
</organism>
<sequence>MPLWTLEGAKEVLGDVVITDRFDSRTFERADTKLFAVWVWVWQLHHIPTKQTLWKHARGAGRVEEMIGFSPPSRAVAPSPDLMRWDVLVHIDRVED</sequence>
<reference evidence="1" key="1">
    <citation type="submission" date="2018-08" db="EMBL/GenBank/DDBJ databases">
        <authorList>
            <person name="Rossello M."/>
        </authorList>
    </citation>
    <scope>NUCLEOTIDE SEQUENCE [LARGE SCALE GENOMIC DNA]</scope>
    <source>
        <strain evidence="1">cv. Chinese Spring</strain>
    </source>
</reference>
<reference evidence="1" key="2">
    <citation type="submission" date="2018-10" db="UniProtKB">
        <authorList>
            <consortium name="EnsemblPlants"/>
        </authorList>
    </citation>
    <scope>IDENTIFICATION</scope>
</reference>
<accession>A0A3B6LJR1</accession>
<dbReference type="Gramene" id="TraesCS5B03G0492100.1">
    <property type="protein sequence ID" value="TraesCS5B03G0492100.1.CDS1"/>
    <property type="gene ID" value="TraesCS5B03G0492100"/>
</dbReference>
<protein>
    <recommendedName>
        <fullName evidence="3">DUF4283 domain-containing protein</fullName>
    </recommendedName>
</protein>
<dbReference type="Gramene" id="TraesCLE_scaffold_001588_01G000400.1">
    <property type="protein sequence ID" value="TraesCLE_scaffold_001588_01G000400.1"/>
    <property type="gene ID" value="TraesCLE_scaffold_001588_01G000400"/>
</dbReference>
<dbReference type="InterPro" id="IPR053253">
    <property type="entry name" value="Sex_diff_modulator"/>
</dbReference>
<evidence type="ECO:0000313" key="1">
    <source>
        <dbReference type="EnsemblPlants" id="TraesCS5B02G184500.1.cds1"/>
    </source>
</evidence>
<dbReference type="PANTHER" id="PTHR33087:SF49">
    <property type="entry name" value="DUF4283 DOMAIN-CONTAINING PROTEIN"/>
    <property type="match status" value="1"/>
</dbReference>
<dbReference type="OMA" id="MIGFSPP"/>
<dbReference type="EnsemblPlants" id="TraesCS5B02G184500.1">
    <property type="protein sequence ID" value="TraesCS5B02G184500.1.cds1"/>
    <property type="gene ID" value="TraesCS5B02G184500"/>
</dbReference>